<comment type="caution">
    <text evidence="1">The sequence shown here is derived from an EMBL/GenBank/DDBJ whole genome shotgun (WGS) entry which is preliminary data.</text>
</comment>
<gene>
    <name evidence="1" type="ORF">SMN809_LOCUS66920</name>
</gene>
<evidence type="ECO:0000313" key="1">
    <source>
        <dbReference type="EMBL" id="CAF5174211.1"/>
    </source>
</evidence>
<accession>A0A8S3GXB2</accession>
<dbReference type="EMBL" id="CAJOBI010314316">
    <property type="protein sequence ID" value="CAF5174211.1"/>
    <property type="molecule type" value="Genomic_DNA"/>
</dbReference>
<dbReference type="Proteomes" id="UP000676336">
    <property type="component" value="Unassembled WGS sequence"/>
</dbReference>
<name>A0A8S3GXB2_9BILA</name>
<reference evidence="1" key="1">
    <citation type="submission" date="2021-02" db="EMBL/GenBank/DDBJ databases">
        <authorList>
            <person name="Nowell W R."/>
        </authorList>
    </citation>
    <scope>NUCLEOTIDE SEQUENCE</scope>
</reference>
<protein>
    <submittedName>
        <fullName evidence="1">Uncharacterized protein</fullName>
    </submittedName>
</protein>
<evidence type="ECO:0000313" key="2">
    <source>
        <dbReference type="Proteomes" id="UP000676336"/>
    </source>
</evidence>
<organism evidence="1 2">
    <name type="scientific">Rotaria magnacalcarata</name>
    <dbReference type="NCBI Taxonomy" id="392030"/>
    <lineage>
        <taxon>Eukaryota</taxon>
        <taxon>Metazoa</taxon>
        <taxon>Spiralia</taxon>
        <taxon>Gnathifera</taxon>
        <taxon>Rotifera</taxon>
        <taxon>Eurotatoria</taxon>
        <taxon>Bdelloidea</taxon>
        <taxon>Philodinida</taxon>
        <taxon>Philodinidae</taxon>
        <taxon>Rotaria</taxon>
    </lineage>
</organism>
<sequence>MAENQDYLLMEKKSSLTFRKPSDYYEQLKKSMTLIHGYARENIFQRQQQYKAQYDKLRPDPRYAINDRILIRRHELQNKLEPKFSSTPQNIIRA</sequence>
<dbReference type="AlphaFoldDB" id="A0A8S3GXB2"/>
<proteinExistence type="predicted"/>